<accession>A0A089QDU4</accession>
<reference evidence="3 19" key="5">
    <citation type="submission" date="2017-04" db="EMBL/GenBank/DDBJ databases">
        <title>Complete genome sequence of Lactobacillus salivarius ZLS006, a probiotic strain isolated from healthy piglet.</title>
        <authorList>
            <person name="Zhang D."/>
        </authorList>
    </citation>
    <scope>NUCLEOTIDE SEQUENCE [LARGE SCALE GENOMIC DNA]</scope>
    <source>
        <strain evidence="3 19">ZLS006</strain>
    </source>
</reference>
<evidence type="ECO:0000313" key="18">
    <source>
        <dbReference type="Proteomes" id="UP000192638"/>
    </source>
</evidence>
<dbReference type="EMBL" id="CP123971">
    <property type="protein sequence ID" value="WII28743.1"/>
    <property type="molecule type" value="Genomic_DNA"/>
</dbReference>
<dbReference type="EMBL" id="JARKHV010000011">
    <property type="protein sequence ID" value="MDF4186983.1"/>
    <property type="molecule type" value="Genomic_DNA"/>
</dbReference>
<reference evidence="2 15" key="3">
    <citation type="submission" date="2016-09" db="EMBL/GenBank/DDBJ databases">
        <title>Complete Genome Sequence of Lactobacillus salivarius Jin.</title>
        <authorList>
            <person name="Jin N."/>
            <person name="Li C."/>
            <person name="Wang M."/>
            <person name="Ren D."/>
            <person name="Di Y."/>
            <person name="Pan R."/>
            <person name="Du S."/>
            <person name="Lu H."/>
            <person name="Li X."/>
            <person name="Tian M."/>
        </authorList>
    </citation>
    <scope>NUCLEOTIDE SEQUENCE [LARGE SCALE GENOMIC DNA]</scope>
    <source>
        <strain evidence="2 15">CICC 23174</strain>
    </source>
</reference>
<dbReference type="EMBL" id="LXZO01000090">
    <property type="protein sequence ID" value="PAY46423.1"/>
    <property type="molecule type" value="Genomic_DNA"/>
</dbReference>
<protein>
    <submittedName>
        <fullName evidence="1">Uncharacterized protein</fullName>
    </submittedName>
</protein>
<dbReference type="Proteomes" id="UP001174888">
    <property type="component" value="Unassembled WGS sequence"/>
</dbReference>
<evidence type="ECO:0000313" key="15">
    <source>
        <dbReference type="Proteomes" id="UP000094723"/>
    </source>
</evidence>
<evidence type="ECO:0000313" key="13">
    <source>
        <dbReference type="EMBL" id="WII28743.1"/>
    </source>
</evidence>
<evidence type="ECO:0000313" key="8">
    <source>
        <dbReference type="EMBL" id="OQQ92360.1"/>
    </source>
</evidence>
<reference evidence="12 22" key="8">
    <citation type="submission" date="2018-05" db="EMBL/GenBank/DDBJ databases">
        <title>Lactobacillus salivarius genome sequencing and assembly.</title>
        <authorList>
            <person name="Audisio C."/>
            <person name="Albarracin L."/>
            <person name="Torres M.J."/>
            <person name="Hebert E.M."/>
            <person name="Saavedra L."/>
        </authorList>
    </citation>
    <scope>NUCLEOTIDE SEQUENCE [LARGE SCALE GENOMIC DNA]</scope>
    <source>
        <strain evidence="12 22">A3iob</strain>
    </source>
</reference>
<evidence type="ECO:0000313" key="22">
    <source>
        <dbReference type="Proteomes" id="UP000245607"/>
    </source>
</evidence>
<reference evidence="5" key="11">
    <citation type="submission" date="2023-02" db="EMBL/GenBank/DDBJ databases">
        <title>Draft Whole-Genome Sequences of competitive exclusion Lactobacillus salivarius strains for Poultry.</title>
        <authorList>
            <person name="Ma L.M."/>
            <person name="Lopez-Guerra N."/>
            <person name="Zhang G."/>
        </authorList>
    </citation>
    <scope>NUCLEOTIDE SEQUENCE</scope>
    <source>
        <strain evidence="5">Salm-9</strain>
    </source>
</reference>
<dbReference type="Proteomes" id="UP000029488">
    <property type="component" value="Chromosome"/>
</dbReference>
<reference evidence="4" key="9">
    <citation type="journal article" date="2021" name="PeerJ">
        <title>Extensive microbial diversity within the chicken gut microbiome revealed by metagenomics and culture.</title>
        <authorList>
            <person name="Gilroy R."/>
            <person name="Ravi A."/>
            <person name="Getino M."/>
            <person name="Pursley I."/>
            <person name="Horton D.L."/>
            <person name="Alikhan N.F."/>
            <person name="Baker D."/>
            <person name="Gharbi K."/>
            <person name="Hall N."/>
            <person name="Watson M."/>
            <person name="Adriaenssens E.M."/>
            <person name="Foster-Nyarko E."/>
            <person name="Jarju S."/>
            <person name="Secka A."/>
            <person name="Antonio M."/>
            <person name="Oren A."/>
            <person name="Chaudhuri R.R."/>
            <person name="La Ragione R."/>
            <person name="Hildebrand F."/>
            <person name="Pallen M.J."/>
        </authorList>
    </citation>
    <scope>NUCLEOTIDE SEQUENCE</scope>
    <source>
        <strain evidence="4">CHK189-29639</strain>
    </source>
</reference>
<evidence type="ECO:0000313" key="14">
    <source>
        <dbReference type="Proteomes" id="UP000029488"/>
    </source>
</evidence>
<proteinExistence type="predicted"/>
<gene>
    <name evidence="11" type="ORF">A8C52_01030</name>
    <name evidence="10" type="ORF">B5G36_08670</name>
    <name evidence="9" type="ORF">B6U37_00780</name>
    <name evidence="8" type="ORF">B6U56_00850</name>
    <name evidence="7" type="ORF">B6U60_00735</name>
    <name evidence="3" type="ORF">B7R82_08430</name>
    <name evidence="2" type="ORF">BHF65_01690</name>
    <name evidence="12" type="ORF">DB362_00250</name>
    <name evidence="4" type="ORF">K8V06_07115</name>
    <name evidence="1" type="ORF">LSJ_0176c</name>
    <name evidence="5" type="ORF">PV940_08150</name>
    <name evidence="13" type="ORF">QFE45_00945</name>
    <name evidence="6" type="ORF">QYC35_07940</name>
</gene>
<dbReference type="EMBL" id="NBEF01000006">
    <property type="protein sequence ID" value="OQQ92360.1"/>
    <property type="molecule type" value="Genomic_DNA"/>
</dbReference>
<dbReference type="EMBL" id="NBEY01000010">
    <property type="protein sequence ID" value="OQR26131.1"/>
    <property type="molecule type" value="Genomic_DNA"/>
</dbReference>
<dbReference type="EMBL" id="CP020858">
    <property type="protein sequence ID" value="ARU19967.1"/>
    <property type="molecule type" value="Genomic_DNA"/>
</dbReference>
<evidence type="ECO:0000313" key="6">
    <source>
        <dbReference type="EMBL" id="MDN4834114.1"/>
    </source>
</evidence>
<reference evidence="13" key="12">
    <citation type="submission" date="2023-04" db="EMBL/GenBank/DDBJ databases">
        <title>Four porcine-derived lactic acid bacteria strains analyses and their evaluation as potential probiotics based on genomics.</title>
        <authorList>
            <person name="Niu D."/>
        </authorList>
    </citation>
    <scope>NUCLEOTIDE SEQUENCE</scope>
    <source>
        <strain evidence="13">ZSA5</strain>
    </source>
</reference>
<evidence type="ECO:0000313" key="7">
    <source>
        <dbReference type="EMBL" id="OQQ86491.1"/>
    </source>
</evidence>
<reference evidence="6" key="13">
    <citation type="submission" date="2023-07" db="EMBL/GenBank/DDBJ databases">
        <title>Complete genome sequence of Ligilactobacillus salivarius SRCM217594 isolated from Gallus gallus domesticus feces.</title>
        <authorList>
            <person name="Yang H.-G."/>
            <person name="Ryu M.-S."/>
            <person name="Ha G.-S."/>
            <person name="Yang H.-J."/>
            <person name="Jeong D.-Y."/>
        </authorList>
    </citation>
    <scope>NUCLEOTIDE SEQUENCE</scope>
    <source>
        <strain evidence="6">SRCM217594</strain>
    </source>
</reference>
<dbReference type="Proteomes" id="UP001231316">
    <property type="component" value="Chromosome"/>
</dbReference>
<evidence type="ECO:0000313" key="2">
    <source>
        <dbReference type="EMBL" id="AOO73016.1"/>
    </source>
</evidence>
<evidence type="ECO:0000313" key="11">
    <source>
        <dbReference type="EMBL" id="PAY46423.1"/>
    </source>
</evidence>
<dbReference type="EMBL" id="NBEB01000009">
    <property type="protein sequence ID" value="OQQ86491.1"/>
    <property type="molecule type" value="Genomic_DNA"/>
</dbReference>
<dbReference type="Proteomes" id="UP000759256">
    <property type="component" value="Unassembled WGS sequence"/>
</dbReference>
<dbReference type="EMBL" id="NFHF01000024">
    <property type="protein sequence ID" value="OUN17773.1"/>
    <property type="molecule type" value="Genomic_DNA"/>
</dbReference>
<dbReference type="Proteomes" id="UP000245607">
    <property type="component" value="Unassembled WGS sequence"/>
</dbReference>
<evidence type="ECO:0000313" key="9">
    <source>
        <dbReference type="EMBL" id="OQR26131.1"/>
    </source>
</evidence>
<evidence type="ECO:0000313" key="17">
    <source>
        <dbReference type="Proteomes" id="UP000192575"/>
    </source>
</evidence>
<reference evidence="1 14" key="1">
    <citation type="journal article" date="2014" name="BMC Genomics">
        <title>Unusual genome complexity in Lactobacillus salivarius JCM1046.</title>
        <authorList>
            <person name="Raftis E.J."/>
            <person name="Forde B.M."/>
            <person name="Claesson M.J."/>
            <person name="O'Toole P.W."/>
        </authorList>
    </citation>
    <scope>NUCLEOTIDE SEQUENCE [LARGE SCALE GENOMIC DNA]</scope>
    <source>
        <strain evidence="1 14">JCM1046</strain>
    </source>
</reference>
<dbReference type="Proteomes" id="UP000196255">
    <property type="component" value="Unassembled WGS sequence"/>
</dbReference>
<evidence type="ECO:0000313" key="12">
    <source>
        <dbReference type="EMBL" id="PWG54930.1"/>
    </source>
</evidence>
<dbReference type="Proteomes" id="UP000192575">
    <property type="component" value="Unassembled WGS sequence"/>
</dbReference>
<dbReference type="EMBL" id="CP007646">
    <property type="protein sequence ID" value="AIR09938.1"/>
    <property type="molecule type" value="Genomic_DNA"/>
</dbReference>
<evidence type="ECO:0000313" key="21">
    <source>
        <dbReference type="Proteomes" id="UP000218139"/>
    </source>
</evidence>
<evidence type="ECO:0000313" key="1">
    <source>
        <dbReference type="EMBL" id="AIR09938.1"/>
    </source>
</evidence>
<dbReference type="Proteomes" id="UP000218139">
    <property type="component" value="Unassembled WGS sequence"/>
</dbReference>
<dbReference type="Proteomes" id="UP000192638">
    <property type="component" value="Unassembled WGS sequence"/>
</dbReference>
<dbReference type="Proteomes" id="UP000195378">
    <property type="component" value="Chromosome"/>
</dbReference>
<reference evidence="4" key="10">
    <citation type="submission" date="2021-09" db="EMBL/GenBank/DDBJ databases">
        <authorList>
            <person name="Gilroy R."/>
        </authorList>
    </citation>
    <scope>NUCLEOTIDE SEQUENCE</scope>
    <source>
        <strain evidence="4">CHK189-29639</strain>
    </source>
</reference>
<dbReference type="AlphaFoldDB" id="A0A089QDU4"/>
<evidence type="ECO:0000313" key="10">
    <source>
        <dbReference type="EMBL" id="OUN17773.1"/>
    </source>
</evidence>
<evidence type="ECO:0000313" key="20">
    <source>
        <dbReference type="Proteomes" id="UP000196255"/>
    </source>
</evidence>
<dbReference type="EMBL" id="CP017107">
    <property type="protein sequence ID" value="AOO73016.1"/>
    <property type="molecule type" value="Genomic_DNA"/>
</dbReference>
<sequence>METSHIDLAILNYAANNICLDADRGEASTFIYCFDSIATQIAALLEKLGFTTEIKEHNGYVIKSIEGTMVKLNIDFTTPKQNKITSSLPIEILTATEAKKLADDNKVNAEAIKSIEKERNKGFETHDVRFLTLDRDKVHLNSGFLDYLLNTEVGPYADDKTVTFKIKNRSAYDY</sequence>
<reference evidence="20" key="6">
    <citation type="submission" date="2017-04" db="EMBL/GenBank/DDBJ databases">
        <title>Function of individual gut microbiota members based on whole genome sequencing of pure cultures obtained from chicken caecum.</title>
        <authorList>
            <person name="Medvecky M."/>
            <person name="Cejkova D."/>
            <person name="Polansky O."/>
            <person name="Karasova D."/>
            <person name="Kubasova T."/>
            <person name="Cizek A."/>
            <person name="Rychlik I."/>
        </authorList>
    </citation>
    <scope>NUCLEOTIDE SEQUENCE [LARGE SCALE GENOMIC DNA]</scope>
    <source>
        <strain evidence="20">An84</strain>
    </source>
</reference>
<reference evidence="11 21" key="2">
    <citation type="submission" date="2016-05" db="EMBL/GenBank/DDBJ databases">
        <authorList>
            <person name="Lee J.-Y."/>
            <person name="Kim E.B."/>
            <person name="Choi Y.-J."/>
        </authorList>
    </citation>
    <scope>NUCLEOTIDE SEQUENCE [LARGE SCALE GENOMIC DNA]</scope>
    <source>
        <strain evidence="11 21">KLA006</strain>
    </source>
</reference>
<dbReference type="RefSeq" id="WP_003703111.1">
    <property type="nucleotide sequence ID" value="NZ_CANCWC010000028.1"/>
</dbReference>
<dbReference type="EMBL" id="JAUIQT010000001">
    <property type="protein sequence ID" value="MDN4834114.1"/>
    <property type="molecule type" value="Genomic_DNA"/>
</dbReference>
<evidence type="ECO:0000313" key="5">
    <source>
        <dbReference type="EMBL" id="MDF4186983.1"/>
    </source>
</evidence>
<dbReference type="Proteomes" id="UP001213566">
    <property type="component" value="Unassembled WGS sequence"/>
</dbReference>
<evidence type="ECO:0000313" key="19">
    <source>
        <dbReference type="Proteomes" id="UP000195378"/>
    </source>
</evidence>
<dbReference type="KEGG" id="lsj:LSJ_0176c"/>
<dbReference type="Proteomes" id="UP000192353">
    <property type="component" value="Unassembled WGS sequence"/>
</dbReference>
<reference evidence="16 17" key="4">
    <citation type="submission" date="2017-03" db="EMBL/GenBank/DDBJ databases">
        <title>Phylogenomics and comparative genomics of Lactobacillus salivarius, a mammalian gut commensal.</title>
        <authorList>
            <person name="Harris H.M."/>
        </authorList>
    </citation>
    <scope>NUCLEOTIDE SEQUENCE [LARGE SCALE GENOMIC DNA]</scope>
    <source>
        <strain evidence="9 16">AH4231</strain>
        <strain evidence="8 17">JCM 1047</strain>
        <strain evidence="7 18">LMG 14477</strain>
    </source>
</reference>
<dbReference type="Proteomes" id="UP000094723">
    <property type="component" value="Chromosome"/>
</dbReference>
<dbReference type="EMBL" id="DYVK01000064">
    <property type="protein sequence ID" value="HJG15887.1"/>
    <property type="molecule type" value="Genomic_DNA"/>
</dbReference>
<organism evidence="1 14">
    <name type="scientific">Ligilactobacillus salivarius</name>
    <dbReference type="NCBI Taxonomy" id="1624"/>
    <lineage>
        <taxon>Bacteria</taxon>
        <taxon>Bacillati</taxon>
        <taxon>Bacillota</taxon>
        <taxon>Bacilli</taxon>
        <taxon>Lactobacillales</taxon>
        <taxon>Lactobacillaceae</taxon>
        <taxon>Ligilactobacillus</taxon>
    </lineage>
</organism>
<evidence type="ECO:0000313" key="16">
    <source>
        <dbReference type="Proteomes" id="UP000192353"/>
    </source>
</evidence>
<name>A0A089QDU4_9LACO</name>
<evidence type="ECO:0000313" key="4">
    <source>
        <dbReference type="EMBL" id="HJG15887.1"/>
    </source>
</evidence>
<dbReference type="EMBL" id="QFAS01000001">
    <property type="protein sequence ID" value="PWG54930.1"/>
    <property type="molecule type" value="Genomic_DNA"/>
</dbReference>
<evidence type="ECO:0000313" key="3">
    <source>
        <dbReference type="EMBL" id="ARU19967.1"/>
    </source>
</evidence>
<reference evidence="10" key="7">
    <citation type="journal article" date="2018" name="BMC Genomics">
        <title>Whole genome sequencing and function prediction of 133 gut anaerobes isolated from chicken caecum in pure cultures.</title>
        <authorList>
            <person name="Medvecky M."/>
            <person name="Cejkova D."/>
            <person name="Polansky O."/>
            <person name="Karasova D."/>
            <person name="Kubasova T."/>
            <person name="Cizek A."/>
            <person name="Rychlik I."/>
        </authorList>
    </citation>
    <scope>NUCLEOTIDE SEQUENCE</scope>
    <source>
        <strain evidence="10">An84</strain>
    </source>
</reference>